<evidence type="ECO:0000313" key="1">
    <source>
        <dbReference type="EMBL" id="KAJ4365652.1"/>
    </source>
</evidence>
<organism evidence="1 2">
    <name type="scientific">Neocucurbitaria cava</name>
    <dbReference type="NCBI Taxonomy" id="798079"/>
    <lineage>
        <taxon>Eukaryota</taxon>
        <taxon>Fungi</taxon>
        <taxon>Dikarya</taxon>
        <taxon>Ascomycota</taxon>
        <taxon>Pezizomycotina</taxon>
        <taxon>Dothideomycetes</taxon>
        <taxon>Pleosporomycetidae</taxon>
        <taxon>Pleosporales</taxon>
        <taxon>Pleosporineae</taxon>
        <taxon>Cucurbitariaceae</taxon>
        <taxon>Neocucurbitaria</taxon>
    </lineage>
</organism>
<dbReference type="EMBL" id="JAPEUY010000015">
    <property type="protein sequence ID" value="KAJ4365652.1"/>
    <property type="molecule type" value="Genomic_DNA"/>
</dbReference>
<comment type="caution">
    <text evidence="1">The sequence shown here is derived from an EMBL/GenBank/DDBJ whole genome shotgun (WGS) entry which is preliminary data.</text>
</comment>
<dbReference type="Proteomes" id="UP001140560">
    <property type="component" value="Unassembled WGS sequence"/>
</dbReference>
<gene>
    <name evidence="1" type="ORF">N0V83_008272</name>
</gene>
<accession>A0A9W8Y3K4</accession>
<proteinExistence type="predicted"/>
<protein>
    <submittedName>
        <fullName evidence="1">Uncharacterized protein</fullName>
    </submittedName>
</protein>
<sequence length="216" mass="22296">MVATELDDEAGVGETTVVPVWTTELPEGITGPLNDGTTELVPDAETGKEVGIESVFVFDGEAKLLGGVAYPPEEAVTELGPTEETGNEVGIESVLVSDGAKGIPPEVEGALYPLDEVPPETETASVAVESVTIEVGLPGRDAVTNTLDTGTPDPGLLIELMPVPDRLKPIEELAPPEGKDVGTASENVLVVNGSEIESTLLTETHAEELDAIGTGM</sequence>
<dbReference type="AlphaFoldDB" id="A0A9W8Y3K4"/>
<evidence type="ECO:0000313" key="2">
    <source>
        <dbReference type="Proteomes" id="UP001140560"/>
    </source>
</evidence>
<keyword evidence="2" id="KW-1185">Reference proteome</keyword>
<name>A0A9W8Y3K4_9PLEO</name>
<reference evidence="1" key="1">
    <citation type="submission" date="2022-10" db="EMBL/GenBank/DDBJ databases">
        <title>Tapping the CABI collections for fungal endophytes: first genome assemblies for Collariella, Neodidymelliopsis, Ascochyta clinopodiicola, Didymella pomorum, Didymosphaeria variabile, Neocosmospora piperis and Neocucurbitaria cava.</title>
        <authorList>
            <person name="Hill R."/>
        </authorList>
    </citation>
    <scope>NUCLEOTIDE SEQUENCE</scope>
    <source>
        <strain evidence="1">IMI 356814</strain>
    </source>
</reference>